<accession>A0AAP0L8D8</accession>
<reference evidence="2 3" key="1">
    <citation type="submission" date="2024-01" db="EMBL/GenBank/DDBJ databases">
        <title>Genome assemblies of Stephania.</title>
        <authorList>
            <person name="Yang L."/>
        </authorList>
    </citation>
    <scope>NUCLEOTIDE SEQUENCE [LARGE SCALE GENOMIC DNA]</scope>
    <source>
        <strain evidence="2">JXDWG</strain>
        <tissue evidence="2">Leaf</tissue>
    </source>
</reference>
<evidence type="ECO:0000313" key="2">
    <source>
        <dbReference type="EMBL" id="KAK9166423.1"/>
    </source>
</evidence>
<evidence type="ECO:0000313" key="3">
    <source>
        <dbReference type="Proteomes" id="UP001419268"/>
    </source>
</evidence>
<keyword evidence="3" id="KW-1185">Reference proteome</keyword>
<organism evidence="2 3">
    <name type="scientific">Stephania cephalantha</name>
    <dbReference type="NCBI Taxonomy" id="152367"/>
    <lineage>
        <taxon>Eukaryota</taxon>
        <taxon>Viridiplantae</taxon>
        <taxon>Streptophyta</taxon>
        <taxon>Embryophyta</taxon>
        <taxon>Tracheophyta</taxon>
        <taxon>Spermatophyta</taxon>
        <taxon>Magnoliopsida</taxon>
        <taxon>Ranunculales</taxon>
        <taxon>Menispermaceae</taxon>
        <taxon>Menispermoideae</taxon>
        <taxon>Cissampelideae</taxon>
        <taxon>Stephania</taxon>
    </lineage>
</organism>
<dbReference type="Proteomes" id="UP001419268">
    <property type="component" value="Unassembled WGS sequence"/>
</dbReference>
<dbReference type="EMBL" id="JBBNAG010000001">
    <property type="protein sequence ID" value="KAK9166423.1"/>
    <property type="molecule type" value="Genomic_DNA"/>
</dbReference>
<protein>
    <recommendedName>
        <fullName evidence="1">Retrotransposon gag domain-containing protein</fullName>
    </recommendedName>
</protein>
<comment type="caution">
    <text evidence="2">The sequence shown here is derived from an EMBL/GenBank/DDBJ whole genome shotgun (WGS) entry which is preliminary data.</text>
</comment>
<gene>
    <name evidence="2" type="ORF">Scep_001614</name>
</gene>
<dbReference type="InterPro" id="IPR005162">
    <property type="entry name" value="Retrotrans_gag_dom"/>
</dbReference>
<dbReference type="PANTHER" id="PTHR33223:SF3">
    <property type="match status" value="1"/>
</dbReference>
<evidence type="ECO:0000259" key="1">
    <source>
        <dbReference type="Pfam" id="PF03732"/>
    </source>
</evidence>
<proteinExistence type="predicted"/>
<dbReference type="PANTHER" id="PTHR33223">
    <property type="entry name" value="CCHC-TYPE DOMAIN-CONTAINING PROTEIN"/>
    <property type="match status" value="1"/>
</dbReference>
<dbReference type="AlphaFoldDB" id="A0AAP0L8D8"/>
<feature type="domain" description="Retrotransposon gag" evidence="1">
    <location>
        <begin position="60"/>
        <end position="144"/>
    </location>
</feature>
<sequence>MCIAYSNGFPKFELRSGFTSALPNFYGKDNEDPQKFLKKYQHKVNGMKPKEGTIEQVKLKVFPFALKDQTQNWLFYLPQDSITTLTQMLEAFLDEYMSARKTSSYRKQITLAKIKDDENLNELWDRFQRLISSCPQHGYTERDLKSFIRIFL</sequence>
<name>A0AAP0L8D8_9MAGN</name>
<dbReference type="Pfam" id="PF03732">
    <property type="entry name" value="Retrotrans_gag"/>
    <property type="match status" value="1"/>
</dbReference>